<sequence length="534" mass="60048">MASVSALLAKHTAFRLSCVDRIFAQGYVPGLQTEGMVVRFLLHRGYPIPSPAGLGVIHERLIADIHDYAAAHDIAMEHFPRRACKEDIVAPYLRAAAETGRDSVVYIGIAQERVSGWRGFRRGGSDRHPHFCYRRQALWVNHYYFYVWDRRFGPGFFKLCPYAPYPVWAWCNGHEWLKQQLIAAGVAFRALDNGIRDCAEPRAAQHLADTLDAGHVRGFLNRWLSRLPSPLTGADQAAGFGYDWSIRQIEFSDTAVFDQPANGRAWFDAAIKEHLDLGRPEKVTLVVDRRIMPNTPGRFATQVITRDIDPTIQIHYKSSKVKAYLKDGRALRVETTINNPRDFGVRKPLTVENWTALRQAGTAVNTRFLDAVGRGAPPPPDVTTLQQVVLPSTHEGLRAPGLRFGDPRVMALLATLATFGHLIGGLTNATLVAAMQPQLDHPYTRQQATYDLRRLRRKGLIERLPGHNRYRITPYGRQIACFFTKLSARVVVPTLTDLDQLSAPDRPAGRPLSRAWRYYERTLTELLTTAGLTT</sequence>
<dbReference type="RefSeq" id="WP_080039368.1">
    <property type="nucleotide sequence ID" value="NZ_CP017717.1"/>
</dbReference>
<dbReference type="STRING" id="1909395.BKM31_18490"/>
<name>A0A1U9ZZ05_9ACTN</name>
<keyword evidence="2" id="KW-1185">Reference proteome</keyword>
<accession>A0A1U9ZZ05</accession>
<proteinExistence type="predicted"/>
<dbReference type="Proteomes" id="UP000190797">
    <property type="component" value="Chromosome"/>
</dbReference>
<evidence type="ECO:0000313" key="1">
    <source>
        <dbReference type="EMBL" id="AQZ63185.1"/>
    </source>
</evidence>
<dbReference type="AlphaFoldDB" id="A0A1U9ZZ05"/>
<dbReference type="EMBL" id="CP017717">
    <property type="protein sequence ID" value="AQZ63185.1"/>
    <property type="molecule type" value="Genomic_DNA"/>
</dbReference>
<reference evidence="2" key="1">
    <citation type="journal article" date="2017" name="Med. Chem. Commun.">
        <title>Nonomuraea sp. ATCC 55076 harbours the largest actinomycete chromosome to date and the kistamicin biosynthetic gene cluster.</title>
        <authorList>
            <person name="Nazari B."/>
            <person name="Forneris C.C."/>
            <person name="Gibson M.I."/>
            <person name="Moon K."/>
            <person name="Schramma K.R."/>
            <person name="Seyedsayamdost M.R."/>
        </authorList>
    </citation>
    <scope>NUCLEOTIDE SEQUENCE [LARGE SCALE GENOMIC DNA]</scope>
    <source>
        <strain evidence="2">ATCC 55076</strain>
    </source>
</reference>
<gene>
    <name evidence="1" type="ORF">BKM31_18490</name>
</gene>
<organism evidence="1 2">
    <name type="scientific">[Actinomadura] parvosata subsp. kistnae</name>
    <dbReference type="NCBI Taxonomy" id="1909395"/>
    <lineage>
        <taxon>Bacteria</taxon>
        <taxon>Bacillati</taxon>
        <taxon>Actinomycetota</taxon>
        <taxon>Actinomycetes</taxon>
        <taxon>Streptosporangiales</taxon>
        <taxon>Streptosporangiaceae</taxon>
        <taxon>Nonomuraea</taxon>
    </lineage>
</organism>
<protein>
    <submittedName>
        <fullName evidence="1">Uncharacterized protein</fullName>
    </submittedName>
</protein>
<dbReference type="KEGG" id="noa:BKM31_18490"/>
<dbReference type="OrthoDB" id="5415775at2"/>
<evidence type="ECO:0000313" key="2">
    <source>
        <dbReference type="Proteomes" id="UP000190797"/>
    </source>
</evidence>